<sequence length="66" mass="7289">MSTIGYAKLTGMKEFTPFISPLGDVVNVVSLNTAHGWIGLNVTWPLWGCLNVKSPLCLNFIRGMYD</sequence>
<accession>B0FIG3</accession>
<keyword evidence="2" id="KW-1185">Reference proteome</keyword>
<dbReference type="KEGG" id="vg:5896822"/>
<organism evidence="1 2">
    <name type="scientific">Escherichia phage Phieco32</name>
    <name type="common">Escherichia coli phage phi32</name>
    <dbReference type="NCBI Taxonomy" id="2679905"/>
    <lineage>
        <taxon>Viruses</taxon>
        <taxon>Duplodnaviria</taxon>
        <taxon>Heunggongvirae</taxon>
        <taxon>Uroviricota</taxon>
        <taxon>Caudoviricetes</taxon>
        <taxon>Mktvariviridae</taxon>
        <taxon>Gordonclarkvirinae</taxon>
        <taxon>Kuravirus</taxon>
        <taxon>Kuravirus phiEco32</taxon>
    </lineage>
</organism>
<gene>
    <name evidence="1" type="ORF">phi32_1</name>
</gene>
<evidence type="ECO:0000313" key="1">
    <source>
        <dbReference type="EMBL" id="ABY52802.1"/>
    </source>
</evidence>
<reference evidence="2" key="1">
    <citation type="journal article" date="2008" name="J. Mol. Biol.">
        <title>Genomic and proteomic analysis of phiEco32, a novel Escherichia coli bacteriophage.</title>
        <authorList>
            <person name="Savalia D."/>
            <person name="Westblade L.F."/>
            <person name="Goel M."/>
            <person name="Florens L."/>
            <person name="Kemp P."/>
            <person name="Akulenko N."/>
            <person name="Pavlova O."/>
            <person name="Padovan J.C."/>
            <person name="Chait B.T."/>
            <person name="Washburn M.P."/>
            <person name="Ackermann H.W."/>
            <person name="Mushegian A."/>
            <person name="Gabisonia T."/>
            <person name="Molineux I."/>
            <person name="Severinov K."/>
        </authorList>
    </citation>
    <scope>NUCLEOTIDE SEQUENCE [LARGE SCALE GENOMIC DNA]</scope>
</reference>
<dbReference type="GeneID" id="5896822"/>
<evidence type="ECO:0000313" key="2">
    <source>
        <dbReference type="Proteomes" id="UP000002006"/>
    </source>
</evidence>
<dbReference type="Proteomes" id="UP000002006">
    <property type="component" value="Segment"/>
</dbReference>
<protein>
    <submittedName>
        <fullName evidence="1">Uncharacterized protein</fullName>
    </submittedName>
</protein>
<name>B0FIG3_BPE32</name>
<proteinExistence type="predicted"/>
<dbReference type="EMBL" id="EU330206">
    <property type="protein sequence ID" value="ABY52802.1"/>
    <property type="molecule type" value="Genomic_DNA"/>
</dbReference>
<organismHost>
    <name type="scientific">Escherichia coli</name>
    <dbReference type="NCBI Taxonomy" id="562"/>
</organismHost>
<dbReference type="RefSeq" id="YP_001671746.1">
    <property type="nucleotide sequence ID" value="NC_010324.1"/>
</dbReference>